<protein>
    <submittedName>
        <fullName evidence="2">Uncharacterized protein LOC110766115</fullName>
    </submittedName>
</protein>
<accession>A0A6P5TD52</accession>
<proteinExistence type="predicted"/>
<dbReference type="KEGG" id="pavi:110766115"/>
<reference evidence="2" key="1">
    <citation type="submission" date="2025-08" db="UniProtKB">
        <authorList>
            <consortium name="RefSeq"/>
        </authorList>
    </citation>
    <scope>IDENTIFICATION</scope>
</reference>
<sequence length="185" mass="20831">MDKLVECENNAKKITVWVSKSADQITESATDVKETLCLTRKMDTALERMERFGVGVAQGDRVARLTEWAALGKAVQALSEDVNQMVLKPSQFKLFFEVLKRNIDQLSEHWKEPDVHEVGGAIPFQELQKFRKKIEEGTEVVVECSNADLTTKKKDNCNKKLLNLVKSVQELVVRLKGTPFGGNPI</sequence>
<dbReference type="GeneID" id="110766115"/>
<name>A0A6P5TD52_PRUAV</name>
<evidence type="ECO:0000313" key="2">
    <source>
        <dbReference type="RefSeq" id="XP_021825069.1"/>
    </source>
</evidence>
<dbReference type="Proteomes" id="UP000515124">
    <property type="component" value="Unplaced"/>
</dbReference>
<keyword evidence="1" id="KW-1185">Reference proteome</keyword>
<evidence type="ECO:0000313" key="1">
    <source>
        <dbReference type="Proteomes" id="UP000515124"/>
    </source>
</evidence>
<gene>
    <name evidence="2" type="primary">LOC110766115</name>
</gene>
<dbReference type="RefSeq" id="XP_021825069.1">
    <property type="nucleotide sequence ID" value="XM_021969377.1"/>
</dbReference>
<organism evidence="1 2">
    <name type="scientific">Prunus avium</name>
    <name type="common">Cherry</name>
    <name type="synonym">Cerasus avium</name>
    <dbReference type="NCBI Taxonomy" id="42229"/>
    <lineage>
        <taxon>Eukaryota</taxon>
        <taxon>Viridiplantae</taxon>
        <taxon>Streptophyta</taxon>
        <taxon>Embryophyta</taxon>
        <taxon>Tracheophyta</taxon>
        <taxon>Spermatophyta</taxon>
        <taxon>Magnoliopsida</taxon>
        <taxon>eudicotyledons</taxon>
        <taxon>Gunneridae</taxon>
        <taxon>Pentapetalae</taxon>
        <taxon>rosids</taxon>
        <taxon>fabids</taxon>
        <taxon>Rosales</taxon>
        <taxon>Rosaceae</taxon>
        <taxon>Amygdaloideae</taxon>
        <taxon>Amygdaleae</taxon>
        <taxon>Prunus</taxon>
    </lineage>
</organism>
<dbReference type="AlphaFoldDB" id="A0A6P5TD52"/>
<dbReference type="Gramene" id="Pav_sc0001242.1_g090.1.mk:mrna">
    <property type="protein sequence ID" value="Pav_sc0001242.1_g090.1.mk:mrna"/>
    <property type="gene ID" value="Pav_sc0001242.1_g090.1.mk"/>
</dbReference>